<dbReference type="OrthoDB" id="9772024at2"/>
<keyword evidence="3" id="KW-1185">Reference proteome</keyword>
<dbReference type="Pfam" id="PF01520">
    <property type="entry name" value="Amidase_3"/>
    <property type="match status" value="1"/>
</dbReference>
<dbReference type="GO" id="GO:0008745">
    <property type="term" value="F:N-acetylmuramoyl-L-alanine amidase activity"/>
    <property type="evidence" value="ECO:0007669"/>
    <property type="project" value="InterPro"/>
</dbReference>
<evidence type="ECO:0000313" key="2">
    <source>
        <dbReference type="EMBL" id="KXL53038.1"/>
    </source>
</evidence>
<dbReference type="EMBL" id="LRVM01000004">
    <property type="protein sequence ID" value="KXL53038.1"/>
    <property type="molecule type" value="Genomic_DNA"/>
</dbReference>
<dbReference type="AlphaFoldDB" id="A0A136WES6"/>
<dbReference type="Gene3D" id="3.40.630.40">
    <property type="entry name" value="Zn-dependent exopeptidases"/>
    <property type="match status" value="1"/>
</dbReference>
<sequence length="186" mass="20884">MPRVYLSPSLQEFNLFINGGTEEEYVNLIADAMEPYLFASGIEYARNDPNLTLSEMLREVNKGDFDVYFSIHTNAAPPFLAGKLRGPEVFYYAKNPYGKELAEGVGKNLGKIYPNAESVKVTPTIALKEISHTTAPAALVKLGYNDTFADAEWIKDNVRLIAKELSRSLTEYFAIFFVEPELDEIQ</sequence>
<accession>A0A136WES6</accession>
<dbReference type="InterPro" id="IPR002508">
    <property type="entry name" value="MurNAc-LAA_cat"/>
</dbReference>
<gene>
    <name evidence="2" type="ORF">CLNEO_15810</name>
</gene>
<dbReference type="SUPFAM" id="SSF53187">
    <property type="entry name" value="Zn-dependent exopeptidases"/>
    <property type="match status" value="1"/>
</dbReference>
<dbReference type="PATRIC" id="fig|36847.3.peg.1845"/>
<dbReference type="CDD" id="cd02696">
    <property type="entry name" value="MurNAc-LAA"/>
    <property type="match status" value="1"/>
</dbReference>
<evidence type="ECO:0000259" key="1">
    <source>
        <dbReference type="SMART" id="SM00646"/>
    </source>
</evidence>
<evidence type="ECO:0000313" key="3">
    <source>
        <dbReference type="Proteomes" id="UP000070539"/>
    </source>
</evidence>
<reference evidence="2 3" key="1">
    <citation type="submission" date="2016-01" db="EMBL/GenBank/DDBJ databases">
        <title>Genome sequence of Clostridium neopropionicum X4, DSM-3847.</title>
        <authorList>
            <person name="Poehlein A."/>
            <person name="Beck M.H."/>
            <person name="Bengelsdorf F.R."/>
            <person name="Daniel R."/>
            <person name="Duerre P."/>
        </authorList>
    </citation>
    <scope>NUCLEOTIDE SEQUENCE [LARGE SCALE GENOMIC DNA]</scope>
    <source>
        <strain evidence="2 3">DSM-3847</strain>
    </source>
</reference>
<dbReference type="RefSeq" id="WP_066087050.1">
    <property type="nucleotide sequence ID" value="NZ_LRVM01000004.1"/>
</dbReference>
<dbReference type="GO" id="GO:0009253">
    <property type="term" value="P:peptidoglycan catabolic process"/>
    <property type="evidence" value="ECO:0007669"/>
    <property type="project" value="InterPro"/>
</dbReference>
<feature type="domain" description="MurNAc-LAA" evidence="1">
    <location>
        <begin position="57"/>
        <end position="170"/>
    </location>
</feature>
<dbReference type="SMART" id="SM00646">
    <property type="entry name" value="Ami_3"/>
    <property type="match status" value="1"/>
</dbReference>
<dbReference type="STRING" id="36847.CLNEO_15810"/>
<name>A0A136WES6_9FIRM</name>
<protein>
    <submittedName>
        <fullName evidence="2">N-acetylmuramoyl-L-alanine amidase</fullName>
    </submittedName>
</protein>
<proteinExistence type="predicted"/>
<dbReference type="Proteomes" id="UP000070539">
    <property type="component" value="Unassembled WGS sequence"/>
</dbReference>
<organism evidence="2 3">
    <name type="scientific">Anaerotignum neopropionicum</name>
    <dbReference type="NCBI Taxonomy" id="36847"/>
    <lineage>
        <taxon>Bacteria</taxon>
        <taxon>Bacillati</taxon>
        <taxon>Bacillota</taxon>
        <taxon>Clostridia</taxon>
        <taxon>Lachnospirales</taxon>
        <taxon>Anaerotignaceae</taxon>
        <taxon>Anaerotignum</taxon>
    </lineage>
</organism>
<comment type="caution">
    <text evidence="2">The sequence shown here is derived from an EMBL/GenBank/DDBJ whole genome shotgun (WGS) entry which is preliminary data.</text>
</comment>